<dbReference type="CDD" id="cd00038">
    <property type="entry name" value="CAP_ED"/>
    <property type="match status" value="1"/>
</dbReference>
<keyword evidence="8 13" id="KW-1133">Transmembrane helix</keyword>
<evidence type="ECO:0000256" key="8">
    <source>
        <dbReference type="ARBA" id="ARBA00022989"/>
    </source>
</evidence>
<keyword evidence="6" id="KW-0851">Voltage-gated channel</keyword>
<evidence type="ECO:0000256" key="7">
    <source>
        <dbReference type="ARBA" id="ARBA00022958"/>
    </source>
</evidence>
<feature type="transmembrane region" description="Helical" evidence="13">
    <location>
        <begin position="162"/>
        <end position="181"/>
    </location>
</feature>
<evidence type="ECO:0000256" key="2">
    <source>
        <dbReference type="ARBA" id="ARBA00022448"/>
    </source>
</evidence>
<dbReference type="Gene3D" id="1.10.287.70">
    <property type="match status" value="1"/>
</dbReference>
<feature type="region of interest" description="Disordered" evidence="12">
    <location>
        <begin position="485"/>
        <end position="510"/>
    </location>
</feature>
<protein>
    <recommendedName>
        <fullName evidence="14">Cyclic nucleotide-binding domain-containing protein</fullName>
    </recommendedName>
</protein>
<evidence type="ECO:0000256" key="11">
    <source>
        <dbReference type="ARBA" id="ARBA00023303"/>
    </source>
</evidence>
<dbReference type="PRINTS" id="PR01463">
    <property type="entry name" value="EAGCHANLFMLY"/>
</dbReference>
<evidence type="ECO:0000256" key="6">
    <source>
        <dbReference type="ARBA" id="ARBA00022882"/>
    </source>
</evidence>
<keyword evidence="2" id="KW-0813">Transport</keyword>
<evidence type="ECO:0000256" key="9">
    <source>
        <dbReference type="ARBA" id="ARBA00023065"/>
    </source>
</evidence>
<evidence type="ECO:0000256" key="4">
    <source>
        <dbReference type="ARBA" id="ARBA00022692"/>
    </source>
</evidence>
<dbReference type="InterPro" id="IPR050818">
    <property type="entry name" value="KCNH_animal-type"/>
</dbReference>
<dbReference type="EMBL" id="CP126222">
    <property type="protein sequence ID" value="WIA23100.1"/>
    <property type="molecule type" value="Genomic_DNA"/>
</dbReference>
<feature type="domain" description="Cyclic nucleotide-binding" evidence="14">
    <location>
        <begin position="420"/>
        <end position="597"/>
    </location>
</feature>
<evidence type="ECO:0000256" key="13">
    <source>
        <dbReference type="SAM" id="Phobius"/>
    </source>
</evidence>
<proteinExistence type="predicted"/>
<keyword evidence="10 13" id="KW-0472">Membrane</keyword>
<dbReference type="Gene3D" id="1.10.287.630">
    <property type="entry name" value="Helix hairpin bin"/>
    <property type="match status" value="1"/>
</dbReference>
<reference evidence="15 16" key="1">
    <citation type="submission" date="2023-05" db="EMBL/GenBank/DDBJ databases">
        <title>A 100% complete, gapless, phased diploid assembly of the Scenedesmus obliquus UTEX 3031 genome.</title>
        <authorList>
            <person name="Biondi T.C."/>
            <person name="Hanschen E.R."/>
            <person name="Kwon T."/>
            <person name="Eng W."/>
            <person name="Kruse C.P.S."/>
            <person name="Koehler S.I."/>
            <person name="Kunde Y."/>
            <person name="Gleasner C.D."/>
            <person name="You Mak K.T."/>
            <person name="Polle J."/>
            <person name="Hovde B.T."/>
            <person name="Starkenburg S.R."/>
        </authorList>
    </citation>
    <scope>NUCLEOTIDE SEQUENCE [LARGE SCALE GENOMIC DNA]</scope>
    <source>
        <strain evidence="15 16">DOE0152z</strain>
    </source>
</reference>
<dbReference type="InterPro" id="IPR018490">
    <property type="entry name" value="cNMP-bd_dom_sf"/>
</dbReference>
<dbReference type="SMART" id="SM00100">
    <property type="entry name" value="cNMP"/>
    <property type="match status" value="1"/>
</dbReference>
<keyword evidence="7" id="KW-0630">Potassium</keyword>
<dbReference type="InterPro" id="IPR018488">
    <property type="entry name" value="cNMP-bd_CS"/>
</dbReference>
<dbReference type="PANTHER" id="PTHR10217:SF435">
    <property type="entry name" value="POTASSIUM VOLTAGE-GATED CHANNEL PROTEIN EAG"/>
    <property type="match status" value="1"/>
</dbReference>
<feature type="transmembrane region" description="Helical" evidence="13">
    <location>
        <begin position="68"/>
        <end position="90"/>
    </location>
</feature>
<keyword evidence="11" id="KW-0407">Ion channel</keyword>
<dbReference type="Gene3D" id="2.60.120.10">
    <property type="entry name" value="Jelly Rolls"/>
    <property type="match status" value="1"/>
</dbReference>
<evidence type="ECO:0000313" key="15">
    <source>
        <dbReference type="EMBL" id="WIA23100.1"/>
    </source>
</evidence>
<accession>A0ABY8UP95</accession>
<feature type="transmembrane region" description="Helical" evidence="13">
    <location>
        <begin position="215"/>
        <end position="240"/>
    </location>
</feature>
<dbReference type="SUPFAM" id="SSF51206">
    <property type="entry name" value="cAMP-binding domain-like"/>
    <property type="match status" value="2"/>
</dbReference>
<dbReference type="InterPro" id="IPR000595">
    <property type="entry name" value="cNMP-bd_dom"/>
</dbReference>
<evidence type="ECO:0000313" key="16">
    <source>
        <dbReference type="Proteomes" id="UP001244341"/>
    </source>
</evidence>
<evidence type="ECO:0000259" key="14">
    <source>
        <dbReference type="PROSITE" id="PS50042"/>
    </source>
</evidence>
<feature type="transmembrane region" description="Helical" evidence="13">
    <location>
        <begin position="293"/>
        <end position="320"/>
    </location>
</feature>
<dbReference type="Pfam" id="PF00520">
    <property type="entry name" value="Ion_trans"/>
    <property type="match status" value="1"/>
</dbReference>
<dbReference type="InterPro" id="IPR014710">
    <property type="entry name" value="RmlC-like_jellyroll"/>
</dbReference>
<comment type="subcellular location">
    <subcellularLocation>
        <location evidence="1">Membrane</location>
        <topology evidence="1">Multi-pass membrane protein</topology>
    </subcellularLocation>
</comment>
<keyword evidence="3" id="KW-0633">Potassium transport</keyword>
<evidence type="ECO:0000256" key="5">
    <source>
        <dbReference type="ARBA" id="ARBA00022826"/>
    </source>
</evidence>
<dbReference type="InterPro" id="IPR003938">
    <property type="entry name" value="K_chnl_volt-dep_EAG/ELK/ERG"/>
</dbReference>
<dbReference type="PROSITE" id="PS50042">
    <property type="entry name" value="CNMP_BINDING_3"/>
    <property type="match status" value="1"/>
</dbReference>
<dbReference type="PANTHER" id="PTHR10217">
    <property type="entry name" value="VOLTAGE AND LIGAND GATED POTASSIUM CHANNEL"/>
    <property type="match status" value="1"/>
</dbReference>
<keyword evidence="16" id="KW-1185">Reference proteome</keyword>
<evidence type="ECO:0000256" key="1">
    <source>
        <dbReference type="ARBA" id="ARBA00004141"/>
    </source>
</evidence>
<dbReference type="Pfam" id="PF00027">
    <property type="entry name" value="cNMP_binding"/>
    <property type="match status" value="1"/>
</dbReference>
<evidence type="ECO:0000256" key="3">
    <source>
        <dbReference type="ARBA" id="ARBA00022538"/>
    </source>
</evidence>
<feature type="transmembrane region" description="Helical" evidence="13">
    <location>
        <begin position="269"/>
        <end position="286"/>
    </location>
</feature>
<dbReference type="PROSITE" id="PS00888">
    <property type="entry name" value="CNMP_BINDING_1"/>
    <property type="match status" value="1"/>
</dbReference>
<evidence type="ECO:0000256" key="10">
    <source>
        <dbReference type="ARBA" id="ARBA00023136"/>
    </source>
</evidence>
<sequence>MASSTNDVKPLSPHRHADVNQSLISPKPKQTVEDSTAGWSPKDIIRQAGLLAKAFFWDVLLPTGNIMLGWNIVMLLLLTYLATVLPYAVAFKIDFSDLGNPLSILDLTINLIFMCDIWMNFHTAVLGHDGRLISDRHGIASRYLKGWFWFDLLSSFPFEQVLVFHNSLPSLVMLLKVVRVARIVRMIKLLRLLRIARLTRLPQVMLRLESLIGRVPLQLMGLFGSAFLLLHWAACIWHYLSWAQDNANNWVYHNGLEQADNFERYVTSLYWSVATIAAVGYGDVVGHSVLEKIVAMIAMLTGATVFGYFMGSMTVMVSALNASSARMATKRQAVDDFLRHRRVPKALADKVRAYYSYVVEREVAANEADIITGLSSSLRTQVVLHLYAEALEKVVLHLYAEALEKVVLHLYAEALEKVPFFRGQHPQFITSVVTFLKLEYYAPGDIVVRQGDMGSEMYFVGEGALEVRLYEDERGSPIARAAYKRKGTNGAQQAAPADKPSRSGGVGACSNGGTPLSVDESLLHEFTLFRGEKKAREKYTYVDELGDRPYKRINLLRPGEYFGELSCLLGEARNATVVASTYCELYSLSRADLEEVLQQWPELAEEFEAMVQTAADHKAAQAPTSLHGTHSSPLGTAGGPLTKWNVFKAAYSQSLYLFPYGLDRNGSLAAPAAAAAVADDDQFVQYSDGDWSVASQHQDSQDRQF</sequence>
<feature type="transmembrane region" description="Helical" evidence="13">
    <location>
        <begin position="102"/>
        <end position="121"/>
    </location>
</feature>
<dbReference type="InterPro" id="IPR005821">
    <property type="entry name" value="Ion_trans_dom"/>
</dbReference>
<dbReference type="Proteomes" id="UP001244341">
    <property type="component" value="Chromosome 15b"/>
</dbReference>
<gene>
    <name evidence="15" type="ORF">OEZ85_001439</name>
</gene>
<dbReference type="SUPFAM" id="SSF81324">
    <property type="entry name" value="Voltage-gated potassium channels"/>
    <property type="match status" value="1"/>
</dbReference>
<organism evidence="15 16">
    <name type="scientific">Tetradesmus obliquus</name>
    <name type="common">Green alga</name>
    <name type="synonym">Acutodesmus obliquus</name>
    <dbReference type="NCBI Taxonomy" id="3088"/>
    <lineage>
        <taxon>Eukaryota</taxon>
        <taxon>Viridiplantae</taxon>
        <taxon>Chlorophyta</taxon>
        <taxon>core chlorophytes</taxon>
        <taxon>Chlorophyceae</taxon>
        <taxon>CS clade</taxon>
        <taxon>Sphaeropleales</taxon>
        <taxon>Scenedesmaceae</taxon>
        <taxon>Tetradesmus</taxon>
    </lineage>
</organism>
<keyword evidence="4 13" id="KW-0812">Transmembrane</keyword>
<evidence type="ECO:0000256" key="12">
    <source>
        <dbReference type="SAM" id="MobiDB-lite"/>
    </source>
</evidence>
<name>A0ABY8UP95_TETOB</name>
<keyword evidence="9" id="KW-0406">Ion transport</keyword>
<keyword evidence="5" id="KW-0631">Potassium channel</keyword>